<name>A0A9J5XAX7_SOLCO</name>
<comment type="caution">
    <text evidence="1">The sequence shown here is derived from an EMBL/GenBank/DDBJ whole genome shotgun (WGS) entry which is preliminary data.</text>
</comment>
<sequence>MKNIRFKQGFIWPEGLSETFSLSSQGRGKACIHTTLPRLHLWDYTGVIRKYVLARGSLNVLSSLYQILISSSSSMHLGLAFSESHLAFPACIEKSDGTNSFFEGRCKQALISVGSFHNSNREDGISFSTYSDPNHGSC</sequence>
<proteinExistence type="predicted"/>
<gene>
    <name evidence="1" type="ORF">H5410_045941</name>
</gene>
<organism evidence="1 2">
    <name type="scientific">Solanum commersonii</name>
    <name type="common">Commerson's wild potato</name>
    <name type="synonym">Commerson's nightshade</name>
    <dbReference type="NCBI Taxonomy" id="4109"/>
    <lineage>
        <taxon>Eukaryota</taxon>
        <taxon>Viridiplantae</taxon>
        <taxon>Streptophyta</taxon>
        <taxon>Embryophyta</taxon>
        <taxon>Tracheophyta</taxon>
        <taxon>Spermatophyta</taxon>
        <taxon>Magnoliopsida</taxon>
        <taxon>eudicotyledons</taxon>
        <taxon>Gunneridae</taxon>
        <taxon>Pentapetalae</taxon>
        <taxon>asterids</taxon>
        <taxon>lamiids</taxon>
        <taxon>Solanales</taxon>
        <taxon>Solanaceae</taxon>
        <taxon>Solanoideae</taxon>
        <taxon>Solaneae</taxon>
        <taxon>Solanum</taxon>
    </lineage>
</organism>
<evidence type="ECO:0000313" key="1">
    <source>
        <dbReference type="EMBL" id="KAG5585507.1"/>
    </source>
</evidence>
<dbReference type="AlphaFoldDB" id="A0A9J5XAX7"/>
<protein>
    <submittedName>
        <fullName evidence="1">Uncharacterized protein</fullName>
    </submittedName>
</protein>
<evidence type="ECO:0000313" key="2">
    <source>
        <dbReference type="Proteomes" id="UP000824120"/>
    </source>
</evidence>
<accession>A0A9J5XAX7</accession>
<dbReference type="Proteomes" id="UP000824120">
    <property type="component" value="Chromosome 9"/>
</dbReference>
<dbReference type="EMBL" id="JACXVP010000009">
    <property type="protein sequence ID" value="KAG5585507.1"/>
    <property type="molecule type" value="Genomic_DNA"/>
</dbReference>
<reference evidence="1 2" key="1">
    <citation type="submission" date="2020-09" db="EMBL/GenBank/DDBJ databases">
        <title>De no assembly of potato wild relative species, Solanum commersonii.</title>
        <authorList>
            <person name="Cho K."/>
        </authorList>
    </citation>
    <scope>NUCLEOTIDE SEQUENCE [LARGE SCALE GENOMIC DNA]</scope>
    <source>
        <strain evidence="1">LZ3.2</strain>
        <tissue evidence="1">Leaf</tissue>
    </source>
</reference>
<keyword evidence="2" id="KW-1185">Reference proteome</keyword>